<keyword evidence="4" id="KW-1185">Reference proteome</keyword>
<dbReference type="SMART" id="SM00443">
    <property type="entry name" value="G_patch"/>
    <property type="match status" value="1"/>
</dbReference>
<protein>
    <submittedName>
        <fullName evidence="3">3316_t:CDS:1</fullName>
    </submittedName>
</protein>
<evidence type="ECO:0000259" key="2">
    <source>
        <dbReference type="PROSITE" id="PS50174"/>
    </source>
</evidence>
<sequence>MPIEKSSSNESDWVFDSETGYYYSASTKKYAVWNSEELAWNYFESSEPSTDYIPTEDSRYYFNPKNNMWFDVETGVYSIYDSVAKIYIPVDPETSSPFYNSLSPALTSNEETLIDEQGEPGSDATLRLVVLQSDVLKVGNLIIVDGNGISIGRDRWDDRRLRLPELRTSKHHCQIFCSSAAAISSSSTINTPNVENSVAVNNDKSETDSSNAISSEDAFYIIDSGSQNGTFINSNRLSESKMSSKPQILSHLDEIIVGSTTFQVHLHKQWACEACTVTEGKVIEISKNDNNNIASTSTLKSCEQSEIAIAVRANGNLSLNNNLISSQRELLELQRRQELTRLKRKYIRSYKDDDDDNSSTDNNAKYIDRAALRREIRPDNRPVKKSKTVDHEDLDYVPAQISQNKRLGSENKGNMLLQKMGWKEGQGLGRAGGGIINPIDVLTNDGRRGLGSGGIKKAISGNSSNDGKETLQEATRRIARERFMDMFE</sequence>
<gene>
    <name evidence="3" type="ORF">ALEPTO_LOCUS4336</name>
</gene>
<dbReference type="InterPro" id="IPR000467">
    <property type="entry name" value="G_patch_dom"/>
</dbReference>
<dbReference type="Pfam" id="PF01585">
    <property type="entry name" value="G-patch"/>
    <property type="match status" value="1"/>
</dbReference>
<evidence type="ECO:0000313" key="3">
    <source>
        <dbReference type="EMBL" id="CAG8518407.1"/>
    </source>
</evidence>
<name>A0A9N9A634_9GLOM</name>
<dbReference type="OrthoDB" id="21470at2759"/>
<dbReference type="Proteomes" id="UP000789508">
    <property type="component" value="Unassembled WGS sequence"/>
</dbReference>
<accession>A0A9N9A634</accession>
<dbReference type="InterPro" id="IPR008984">
    <property type="entry name" value="SMAD_FHA_dom_sf"/>
</dbReference>
<evidence type="ECO:0000313" key="4">
    <source>
        <dbReference type="Proteomes" id="UP000789508"/>
    </source>
</evidence>
<dbReference type="AlphaFoldDB" id="A0A9N9A634"/>
<evidence type="ECO:0000259" key="1">
    <source>
        <dbReference type="PROSITE" id="PS50006"/>
    </source>
</evidence>
<feature type="domain" description="FHA" evidence="1">
    <location>
        <begin position="149"/>
        <end position="237"/>
    </location>
</feature>
<organism evidence="3 4">
    <name type="scientific">Ambispora leptoticha</name>
    <dbReference type="NCBI Taxonomy" id="144679"/>
    <lineage>
        <taxon>Eukaryota</taxon>
        <taxon>Fungi</taxon>
        <taxon>Fungi incertae sedis</taxon>
        <taxon>Mucoromycota</taxon>
        <taxon>Glomeromycotina</taxon>
        <taxon>Glomeromycetes</taxon>
        <taxon>Archaeosporales</taxon>
        <taxon>Ambisporaceae</taxon>
        <taxon>Ambispora</taxon>
    </lineage>
</organism>
<reference evidence="3" key="1">
    <citation type="submission" date="2021-06" db="EMBL/GenBank/DDBJ databases">
        <authorList>
            <person name="Kallberg Y."/>
            <person name="Tangrot J."/>
            <person name="Rosling A."/>
        </authorList>
    </citation>
    <scope>NUCLEOTIDE SEQUENCE</scope>
    <source>
        <strain evidence="3">FL130A</strain>
    </source>
</reference>
<dbReference type="InterPro" id="IPR053027">
    <property type="entry name" value="AGGF1"/>
</dbReference>
<proteinExistence type="predicted"/>
<dbReference type="EMBL" id="CAJVPS010000983">
    <property type="protein sequence ID" value="CAG8518407.1"/>
    <property type="molecule type" value="Genomic_DNA"/>
</dbReference>
<dbReference type="Pfam" id="PF00498">
    <property type="entry name" value="FHA"/>
    <property type="match status" value="1"/>
</dbReference>
<dbReference type="PANTHER" id="PTHR23106">
    <property type="entry name" value="ANGIOGENIC FACTOR WITH G PATCH AND FHA DOMAINS 1"/>
    <property type="match status" value="1"/>
</dbReference>
<dbReference type="InterPro" id="IPR000253">
    <property type="entry name" value="FHA_dom"/>
</dbReference>
<dbReference type="PROSITE" id="PS50006">
    <property type="entry name" value="FHA_DOMAIN"/>
    <property type="match status" value="1"/>
</dbReference>
<feature type="domain" description="G-patch" evidence="2">
    <location>
        <begin position="409"/>
        <end position="455"/>
    </location>
</feature>
<dbReference type="CDD" id="cd16074">
    <property type="entry name" value="OCRE"/>
    <property type="match status" value="1"/>
</dbReference>
<comment type="caution">
    <text evidence="3">The sequence shown here is derived from an EMBL/GenBank/DDBJ whole genome shotgun (WGS) entry which is preliminary data.</text>
</comment>
<dbReference type="PROSITE" id="PS50174">
    <property type="entry name" value="G_PATCH"/>
    <property type="match status" value="1"/>
</dbReference>
<dbReference type="SUPFAM" id="SSF49879">
    <property type="entry name" value="SMAD/FHA domain"/>
    <property type="match status" value="1"/>
</dbReference>
<dbReference type="SMART" id="SM00240">
    <property type="entry name" value="FHA"/>
    <property type="match status" value="1"/>
</dbReference>
<dbReference type="Gene3D" id="2.60.200.20">
    <property type="match status" value="1"/>
</dbReference>
<dbReference type="GO" id="GO:0003676">
    <property type="term" value="F:nucleic acid binding"/>
    <property type="evidence" value="ECO:0007669"/>
    <property type="project" value="InterPro"/>
</dbReference>
<dbReference type="PANTHER" id="PTHR23106:SF24">
    <property type="entry name" value="ANGIOGENIC FACTOR WITH G PATCH AND FHA DOMAINS 1"/>
    <property type="match status" value="1"/>
</dbReference>